<proteinExistence type="predicted"/>
<sequence length="633" mass="68096">MTTSHHLSRKTFLRASGLGAGATFATAIGAPTIGPVAAAHAAPDSAASETGSTGGPILADDRFPIGIFWPPPPLQTTVERYQEIADAGFTFVHGGNYTYADVHINHHQLAVAEQAGLHVLVDDPDIRWLLRQFAFGDPAQPFTLSEDEARQKVAEVVGRYAPQWQLQQGRLLITGGSGNGSIGWVSDGTDWDDYTFAFTTQPRPTGAGGHAQAGWAFRVQDEANAYVWLLSSQGSDGNAALTKAVFVGGTPTVTSTPLPFPLTEGQTYQVETTLDGATITTTIDGEVVDTTTDRTFTSGSAGFRQAGSESAFFDEVRVTAPDGSELFGEDFETDLSAWRRPAGSGRTSFAGLHLFDEPRETKFAQLATAVAAANQAYPDALHYLNHFPNGVPEFRDGGAYERAAEQIDTPVLSFDRYPILADGEDLGYFENLAQVRIAALDHGREPWVYIQSVGYAGHDVPTEDDLRWQISISLAYGYKGVQYFTYWTPDPARGEGFHEGLITVEGRQTGLYRAAARVNTEYLAPLGAQLRPLTSTAVQVAGVDEAPAGLDPFEPDEDLTAIGGDGVVLGRFTGPEDRRYVLVANFSRHVRADVELSLGTGAESFDLRRGEYRAMSSGVLRLDAGAATLIRFG</sequence>
<dbReference type="AlphaFoldDB" id="A0A1H5HHL4"/>
<dbReference type="PROSITE" id="PS51318">
    <property type="entry name" value="TAT"/>
    <property type="match status" value="1"/>
</dbReference>
<evidence type="ECO:0000313" key="2">
    <source>
        <dbReference type="Proteomes" id="UP000199220"/>
    </source>
</evidence>
<keyword evidence="2" id="KW-1185">Reference proteome</keyword>
<dbReference type="InterPro" id="IPR006311">
    <property type="entry name" value="TAT_signal"/>
</dbReference>
<organism evidence="1 2">
    <name type="scientific">Ruania alba</name>
    <dbReference type="NCBI Taxonomy" id="648782"/>
    <lineage>
        <taxon>Bacteria</taxon>
        <taxon>Bacillati</taxon>
        <taxon>Actinomycetota</taxon>
        <taxon>Actinomycetes</taxon>
        <taxon>Micrococcales</taxon>
        <taxon>Ruaniaceae</taxon>
        <taxon>Ruania</taxon>
    </lineage>
</organism>
<dbReference type="InterPro" id="IPR013320">
    <property type="entry name" value="ConA-like_dom_sf"/>
</dbReference>
<reference evidence="2" key="1">
    <citation type="submission" date="2016-10" db="EMBL/GenBank/DDBJ databases">
        <authorList>
            <person name="Varghese N."/>
            <person name="Submissions S."/>
        </authorList>
    </citation>
    <scope>NUCLEOTIDE SEQUENCE [LARGE SCALE GENOMIC DNA]</scope>
    <source>
        <strain evidence="2">DSM 21368</strain>
    </source>
</reference>
<gene>
    <name evidence="1" type="ORF">SAMN04488554_1962</name>
</gene>
<name>A0A1H5HHL4_9MICO</name>
<evidence type="ECO:0000313" key="1">
    <source>
        <dbReference type="EMBL" id="SEE27447.1"/>
    </source>
</evidence>
<protein>
    <recommendedName>
        <fullName evidence="3">Glycoside hydrolase family 42 N-terminal domain-containing protein</fullName>
    </recommendedName>
</protein>
<evidence type="ECO:0008006" key="3">
    <source>
        <dbReference type="Google" id="ProtNLM"/>
    </source>
</evidence>
<dbReference type="EMBL" id="FNTX01000001">
    <property type="protein sequence ID" value="SEE27447.1"/>
    <property type="molecule type" value="Genomic_DNA"/>
</dbReference>
<dbReference type="SUPFAM" id="SSF49899">
    <property type="entry name" value="Concanavalin A-like lectins/glucanases"/>
    <property type="match status" value="1"/>
</dbReference>
<dbReference type="OrthoDB" id="2569184at2"/>
<accession>A0A1H5HHL4</accession>
<dbReference type="Gene3D" id="3.20.20.80">
    <property type="entry name" value="Glycosidases"/>
    <property type="match status" value="1"/>
</dbReference>
<dbReference type="Proteomes" id="UP000199220">
    <property type="component" value="Unassembled WGS sequence"/>
</dbReference>
<dbReference type="RefSeq" id="WP_089772738.1">
    <property type="nucleotide sequence ID" value="NZ_FNTX01000001.1"/>
</dbReference>
<dbReference type="Gene3D" id="2.60.120.560">
    <property type="entry name" value="Exo-inulinase, domain 1"/>
    <property type="match status" value="1"/>
</dbReference>